<keyword evidence="4" id="KW-0479">Metal-binding</keyword>
<keyword evidence="8" id="KW-0460">Magnesium</keyword>
<keyword evidence="15" id="KW-1185">Reference proteome</keyword>
<keyword evidence="3" id="KW-0540">Nuclease</keyword>
<dbReference type="NCBIfam" id="TIGR00228">
    <property type="entry name" value="ruvC"/>
    <property type="match status" value="1"/>
</dbReference>
<accession>A0ABM7SC88</accession>
<evidence type="ECO:0000256" key="3">
    <source>
        <dbReference type="ARBA" id="ARBA00022722"/>
    </source>
</evidence>
<protein>
    <recommendedName>
        <fullName evidence="12">Crossover junction endodeoxyribonuclease RuvC</fullName>
        <ecNumber evidence="12">3.1.21.10</ecNumber>
    </recommendedName>
</protein>
<evidence type="ECO:0000256" key="1">
    <source>
        <dbReference type="ARBA" id="ARBA00009518"/>
    </source>
</evidence>
<keyword evidence="5" id="KW-0255">Endonuclease</keyword>
<keyword evidence="2" id="KW-0963">Cytoplasm</keyword>
<evidence type="ECO:0000313" key="15">
    <source>
        <dbReference type="Proteomes" id="UP000826775"/>
    </source>
</evidence>
<dbReference type="InterPro" id="IPR002176">
    <property type="entry name" value="X-over_junc_endoDNase_RuvC"/>
</dbReference>
<evidence type="ECO:0000256" key="12">
    <source>
        <dbReference type="NCBIfam" id="TIGR00228"/>
    </source>
</evidence>
<dbReference type="Pfam" id="PF02075">
    <property type="entry name" value="RuvC"/>
    <property type="match status" value="1"/>
</dbReference>
<evidence type="ECO:0000313" key="14">
    <source>
        <dbReference type="EMBL" id="BCZ18304.1"/>
    </source>
</evidence>
<name>A0ABM7SC88_9HELI</name>
<gene>
    <name evidence="14" type="primary">ruvC</name>
    <name evidence="14" type="ORF">NHP190003_15860</name>
</gene>
<keyword evidence="10" id="KW-0233">DNA recombination</keyword>
<dbReference type="InterPro" id="IPR036397">
    <property type="entry name" value="RNaseH_sf"/>
</dbReference>
<sequence length="122" mass="13740">MLVLGIDPGSRKCGYGVVDLTHIKLIGAGFIKVPSAPLQEQILEVVAGLEQVFRTYPIAEVAMEDIFYAYNPKSVLKLAQFRGALGLKILQEKGHFSEYTPYKSKKRSPGMARRARNKWRSW</sequence>
<dbReference type="EMBL" id="AP024814">
    <property type="protein sequence ID" value="BCZ18304.1"/>
    <property type="molecule type" value="Genomic_DNA"/>
</dbReference>
<feature type="compositionally biased region" description="Basic residues" evidence="13">
    <location>
        <begin position="103"/>
        <end position="122"/>
    </location>
</feature>
<feature type="region of interest" description="Disordered" evidence="13">
    <location>
        <begin position="101"/>
        <end position="122"/>
    </location>
</feature>
<organism evidence="14 15">
    <name type="scientific">Helicobacter gastrocanis</name>
    <dbReference type="NCBI Taxonomy" id="2849641"/>
    <lineage>
        <taxon>Bacteria</taxon>
        <taxon>Pseudomonadati</taxon>
        <taxon>Campylobacterota</taxon>
        <taxon>Epsilonproteobacteria</taxon>
        <taxon>Campylobacterales</taxon>
        <taxon>Helicobacteraceae</taxon>
        <taxon>Helicobacter</taxon>
    </lineage>
</organism>
<dbReference type="PANTHER" id="PTHR30194:SF3">
    <property type="entry name" value="CROSSOVER JUNCTION ENDODEOXYRIBONUCLEASE RUVC"/>
    <property type="match status" value="1"/>
</dbReference>
<proteinExistence type="inferred from homology"/>
<evidence type="ECO:0000256" key="7">
    <source>
        <dbReference type="ARBA" id="ARBA00022801"/>
    </source>
</evidence>
<keyword evidence="11" id="KW-0234">DNA repair</keyword>
<keyword evidence="7" id="KW-0378">Hydrolase</keyword>
<dbReference type="EC" id="3.1.21.10" evidence="12"/>
<dbReference type="Gene3D" id="3.30.420.10">
    <property type="entry name" value="Ribonuclease H-like superfamily/Ribonuclease H"/>
    <property type="match status" value="1"/>
</dbReference>
<dbReference type="Proteomes" id="UP000826775">
    <property type="component" value="Chromosome"/>
</dbReference>
<evidence type="ECO:0000256" key="11">
    <source>
        <dbReference type="ARBA" id="ARBA00023204"/>
    </source>
</evidence>
<evidence type="ECO:0000256" key="10">
    <source>
        <dbReference type="ARBA" id="ARBA00023172"/>
    </source>
</evidence>
<comment type="similarity">
    <text evidence="1">Belongs to the RuvC family.</text>
</comment>
<reference evidence="14 15" key="1">
    <citation type="submission" date="2021-07" db="EMBL/GenBank/DDBJ databases">
        <title>Novel Helicobacter sp. Isolated from a dog.</title>
        <authorList>
            <person name="Rimbara E."/>
            <person name="Suzuki M."/>
        </authorList>
    </citation>
    <scope>NUCLEOTIDE SEQUENCE [LARGE SCALE GENOMIC DNA]</scope>
    <source>
        <strain evidence="15">NHP19-003</strain>
    </source>
</reference>
<evidence type="ECO:0000256" key="4">
    <source>
        <dbReference type="ARBA" id="ARBA00022723"/>
    </source>
</evidence>
<evidence type="ECO:0000256" key="8">
    <source>
        <dbReference type="ARBA" id="ARBA00022842"/>
    </source>
</evidence>
<keyword evidence="9" id="KW-0238">DNA-binding</keyword>
<evidence type="ECO:0000256" key="2">
    <source>
        <dbReference type="ARBA" id="ARBA00022490"/>
    </source>
</evidence>
<evidence type="ECO:0000256" key="13">
    <source>
        <dbReference type="SAM" id="MobiDB-lite"/>
    </source>
</evidence>
<evidence type="ECO:0000256" key="6">
    <source>
        <dbReference type="ARBA" id="ARBA00022763"/>
    </source>
</evidence>
<dbReference type="PRINTS" id="PR00696">
    <property type="entry name" value="RSOLVASERUVC"/>
</dbReference>
<evidence type="ECO:0000256" key="9">
    <source>
        <dbReference type="ARBA" id="ARBA00023125"/>
    </source>
</evidence>
<evidence type="ECO:0000256" key="5">
    <source>
        <dbReference type="ARBA" id="ARBA00022759"/>
    </source>
</evidence>
<dbReference type="SUPFAM" id="SSF53098">
    <property type="entry name" value="Ribonuclease H-like"/>
    <property type="match status" value="1"/>
</dbReference>
<dbReference type="InterPro" id="IPR012337">
    <property type="entry name" value="RNaseH-like_sf"/>
</dbReference>
<dbReference type="PANTHER" id="PTHR30194">
    <property type="entry name" value="CROSSOVER JUNCTION ENDODEOXYRIBONUCLEASE RUVC"/>
    <property type="match status" value="1"/>
</dbReference>
<keyword evidence="6" id="KW-0227">DNA damage</keyword>